<dbReference type="PATRIC" id="fig|1410950.3.peg.731"/>
<dbReference type="Gene3D" id="2.40.170.20">
    <property type="entry name" value="TonB-dependent receptor, beta-barrel domain"/>
    <property type="match status" value="1"/>
</dbReference>
<dbReference type="InterPro" id="IPR036942">
    <property type="entry name" value="Beta-barrel_TonB_sf"/>
</dbReference>
<dbReference type="PANTHER" id="PTHR40980:SF3">
    <property type="entry name" value="TONB-DEPENDENT RECEPTOR-LIKE BETA-BARREL DOMAIN-CONTAINING PROTEIN"/>
    <property type="match status" value="1"/>
</dbReference>
<dbReference type="Pfam" id="PF14905">
    <property type="entry name" value="OMP_b-brl_3"/>
    <property type="match status" value="1"/>
</dbReference>
<evidence type="ECO:0000259" key="4">
    <source>
        <dbReference type="Pfam" id="PF14905"/>
    </source>
</evidence>
<evidence type="ECO:0000313" key="5">
    <source>
        <dbReference type="EMBL" id="ETK05015.1"/>
    </source>
</evidence>
<protein>
    <recommendedName>
        <fullName evidence="4">Outer membrane protein beta-barrel domain-containing protein</fullName>
    </recommendedName>
</protein>
<dbReference type="GO" id="GO:0009279">
    <property type="term" value="C:cell outer membrane"/>
    <property type="evidence" value="ECO:0007669"/>
    <property type="project" value="UniProtKB-SubCell"/>
</dbReference>
<keyword evidence="2" id="KW-0472">Membrane</keyword>
<dbReference type="Proteomes" id="UP000018872">
    <property type="component" value="Unassembled WGS sequence"/>
</dbReference>
<dbReference type="SUPFAM" id="SSF56935">
    <property type="entry name" value="Porins"/>
    <property type="match status" value="1"/>
</dbReference>
<evidence type="ECO:0000256" key="1">
    <source>
        <dbReference type="ARBA" id="ARBA00004442"/>
    </source>
</evidence>
<comment type="subcellular location">
    <subcellularLocation>
        <location evidence="1">Cell outer membrane</location>
    </subcellularLocation>
</comment>
<organism evidence="5 6">
    <name type="scientific">Tannerella sp. oral taxon BU063 isolate Cell 5</name>
    <dbReference type="NCBI Taxonomy" id="1410950"/>
    <lineage>
        <taxon>Bacteria</taxon>
        <taxon>Pseudomonadati</taxon>
        <taxon>Bacteroidota</taxon>
        <taxon>Bacteroidia</taxon>
        <taxon>Bacteroidales</taxon>
        <taxon>Tannerellaceae</taxon>
        <taxon>Tannerella</taxon>
    </lineage>
</organism>
<dbReference type="InterPro" id="IPR041700">
    <property type="entry name" value="OMP_b-brl_3"/>
</dbReference>
<feature type="domain" description="Outer membrane protein beta-barrel" evidence="4">
    <location>
        <begin position="396"/>
        <end position="749"/>
    </location>
</feature>
<comment type="caution">
    <text evidence="5">The sequence shown here is derived from an EMBL/GenBank/DDBJ whole genome shotgun (WGS) entry which is preliminary data.</text>
</comment>
<gene>
    <name evidence="5" type="ORF">T229_05930</name>
</gene>
<evidence type="ECO:0000313" key="6">
    <source>
        <dbReference type="Proteomes" id="UP000018872"/>
    </source>
</evidence>
<sequence length="796" mass="89589">METRTHHARSLRREIISALILFVSLFPLLATAQLHDVRLRVLEPDGTPAANLMCALKAPGSADAAAFAFTDSTGATVLRVAATGHYGLSVLSFGKVLHEQEVDIAGAVDLGDITLRTATQQLDEVMVTAERRAVSNREGRLIFDVSSLPLKADYTAVDALVRTPLVNFSSDGVTIAGLGAEIRINGIRQQRAGGLYAYLSAIPIDRVERIEVHAGRSADLDASNSGGYVDIILRSLYGVSGFLHGGLSYYGMSYDARRRALFTESGGAGITYGKERWSAFADVSFGAGRSTGVKSRRETTFLSSGEERTGTNTTYGDRRRGLNMNVGLNVHPSELHTFGLEASLAYMFPPTNYAEGAQQIQRGSRREQYTRTTETDRTTFAGNLLANYRYASKDGRHKVNWLANYIHDHKDEEVRWDVLYTLPDTLQRREVNTDRSRSEMFYTQLAYTHRLSKEIELIAGGKYARTAMRNDNGYVEGDRLATENRFRYVEQISAAFAEGSYSHGPLYLSAGVRMEHTGLRSHDGDVRQTYTGLYPSIRASYNFPSGLSVNLSYSRTLFRPPFQLLNHHVFKLSEREYYVGNPLLKAEVNDNLRLRLTAGAHTLYLRWGYSPNPITNTFYSSGDTLYGTNLNAARKYEYAASYSFNSRLRPWWHIAAEVELQHIHLPESQYKQRITQLYVSMRHTWTIARAVSVDLNANYGSPWIMNDKWVADRFKVDLSARYTFPKSGITLSLTGRNLLARRRTESIIHNAMLHNRNWAEAAPLSILTNLTWRFSTGRKKVSQERILDNNMDRYRL</sequence>
<proteinExistence type="predicted"/>
<dbReference type="InterPro" id="IPR037066">
    <property type="entry name" value="Plug_dom_sf"/>
</dbReference>
<evidence type="ECO:0000256" key="3">
    <source>
        <dbReference type="ARBA" id="ARBA00023237"/>
    </source>
</evidence>
<dbReference type="EMBL" id="AYYC01000589">
    <property type="protein sequence ID" value="ETK05015.1"/>
    <property type="molecule type" value="Genomic_DNA"/>
</dbReference>
<accession>W2CD29</accession>
<keyword evidence="3" id="KW-0998">Cell outer membrane</keyword>
<reference evidence="5 6" key="1">
    <citation type="submission" date="2013-11" db="EMBL/GenBank/DDBJ databases">
        <title>Single cell genomics of uncultured Tannerella BU063 (oral taxon 286).</title>
        <authorList>
            <person name="Beall C.J."/>
            <person name="Campbell A.G."/>
            <person name="Griffen A.L."/>
            <person name="Podar M."/>
            <person name="Leys E.J."/>
        </authorList>
    </citation>
    <scope>NUCLEOTIDE SEQUENCE [LARGE SCALE GENOMIC DNA]</scope>
    <source>
        <strain evidence="5">Cell 5</strain>
    </source>
</reference>
<evidence type="ECO:0000256" key="2">
    <source>
        <dbReference type="ARBA" id="ARBA00023136"/>
    </source>
</evidence>
<dbReference type="Gene3D" id="2.170.130.10">
    <property type="entry name" value="TonB-dependent receptor, plug domain"/>
    <property type="match status" value="1"/>
</dbReference>
<name>W2CD29_9BACT</name>
<dbReference type="PANTHER" id="PTHR40980">
    <property type="entry name" value="PLUG DOMAIN-CONTAINING PROTEIN"/>
    <property type="match status" value="1"/>
</dbReference>
<dbReference type="AlphaFoldDB" id="W2CD29"/>